<reference evidence="4 5" key="1">
    <citation type="journal article" date="2016" name="Int. J. Syst. Evol. Microbiol.">
        <title>Peptococcus simiae sp. nov., isolated from rhesus macaque faeces and emended description of the genus Peptococcus.</title>
        <authorList>
            <person name="Shkoporov A.N."/>
            <person name="Efimov B.A."/>
            <person name="Kondova I."/>
            <person name="Ouwerling B."/>
            <person name="Chaplin A.V."/>
            <person name="Shcherbakova V.A."/>
            <person name="Langermans J.A.M."/>
        </authorList>
    </citation>
    <scope>NUCLEOTIDE SEQUENCE [LARGE SCALE GENOMIC DNA]</scope>
    <source>
        <strain evidence="4 5">M108</strain>
    </source>
</reference>
<dbReference type="InterPro" id="IPR050197">
    <property type="entry name" value="Aldolase_class_II_sugar_metab"/>
</dbReference>
<dbReference type="InterPro" id="IPR036409">
    <property type="entry name" value="Aldolase_II/adducin_N_sf"/>
</dbReference>
<dbReference type="Gene3D" id="3.40.225.10">
    <property type="entry name" value="Class II aldolase/adducin N-terminal domain"/>
    <property type="match status" value="1"/>
</dbReference>
<organism evidence="4 5">
    <name type="scientific">Peptococcus simiae</name>
    <dbReference type="NCBI Taxonomy" id="1643805"/>
    <lineage>
        <taxon>Bacteria</taxon>
        <taxon>Bacillati</taxon>
        <taxon>Bacillota</taxon>
        <taxon>Clostridia</taxon>
        <taxon>Eubacteriales</taxon>
        <taxon>Peptococcaceae</taxon>
        <taxon>Peptococcus</taxon>
    </lineage>
</organism>
<name>A0ABW9GYG8_9FIRM</name>
<dbReference type="InterPro" id="IPR001303">
    <property type="entry name" value="Aldolase_II/adducin_N"/>
</dbReference>
<sequence length="189" mass="20548">MVDWVAEDDLIRASQLLAEAGLVTATDGNLSKRTDQGLMITPTGRAKALLRSKDLSHLDATGNILEGPVPSREWAFHRAIYMAKPEVLAICHAHPDFVTALASQDLVRQERFLFDAELRFPQLGYIAKMTPGSDELARAVGKASLSANALLLANHGAITWGQSAVEAVQEMAALERWARTVFILQRGGS</sequence>
<evidence type="ECO:0000259" key="3">
    <source>
        <dbReference type="SMART" id="SM01007"/>
    </source>
</evidence>
<dbReference type="EMBL" id="JBJUVG010000002">
    <property type="protein sequence ID" value="MFM9413212.1"/>
    <property type="molecule type" value="Genomic_DNA"/>
</dbReference>
<keyword evidence="1" id="KW-0479">Metal-binding</keyword>
<dbReference type="Pfam" id="PF00596">
    <property type="entry name" value="Aldolase_II"/>
    <property type="match status" value="1"/>
</dbReference>
<dbReference type="RefSeq" id="WP_408976828.1">
    <property type="nucleotide sequence ID" value="NZ_JBJUVG010000002.1"/>
</dbReference>
<evidence type="ECO:0000256" key="1">
    <source>
        <dbReference type="ARBA" id="ARBA00022723"/>
    </source>
</evidence>
<evidence type="ECO:0000313" key="5">
    <source>
        <dbReference type="Proteomes" id="UP001631949"/>
    </source>
</evidence>
<evidence type="ECO:0000256" key="2">
    <source>
        <dbReference type="ARBA" id="ARBA00023239"/>
    </source>
</evidence>
<accession>A0ABW9GYG8</accession>
<dbReference type="PANTHER" id="PTHR22789">
    <property type="entry name" value="FUCULOSE PHOSPHATE ALDOLASE"/>
    <property type="match status" value="1"/>
</dbReference>
<dbReference type="PANTHER" id="PTHR22789:SF0">
    <property type="entry name" value="3-OXO-TETRONATE 4-PHOSPHATE DECARBOXYLASE-RELATED"/>
    <property type="match status" value="1"/>
</dbReference>
<keyword evidence="5" id="KW-1185">Reference proteome</keyword>
<feature type="domain" description="Class II aldolase/adducin N-terminal" evidence="3">
    <location>
        <begin position="8"/>
        <end position="182"/>
    </location>
</feature>
<keyword evidence="2" id="KW-0456">Lyase</keyword>
<comment type="caution">
    <text evidence="4">The sequence shown here is derived from an EMBL/GenBank/DDBJ whole genome shotgun (WGS) entry which is preliminary data.</text>
</comment>
<gene>
    <name evidence="4" type="ORF">ACKQTC_02360</name>
</gene>
<dbReference type="Proteomes" id="UP001631949">
    <property type="component" value="Unassembled WGS sequence"/>
</dbReference>
<protein>
    <submittedName>
        <fullName evidence="4">Class II aldolase/adducin family protein</fullName>
    </submittedName>
</protein>
<dbReference type="SMART" id="SM01007">
    <property type="entry name" value="Aldolase_II"/>
    <property type="match status" value="1"/>
</dbReference>
<evidence type="ECO:0000313" key="4">
    <source>
        <dbReference type="EMBL" id="MFM9413212.1"/>
    </source>
</evidence>
<dbReference type="SUPFAM" id="SSF53639">
    <property type="entry name" value="AraD/HMP-PK domain-like"/>
    <property type="match status" value="1"/>
</dbReference>
<proteinExistence type="predicted"/>